<evidence type="ECO:0000313" key="6">
    <source>
        <dbReference type="EMBL" id="PIR77186.1"/>
    </source>
</evidence>
<comment type="caution">
    <text evidence="6">The sequence shown here is derived from an EMBL/GenBank/DDBJ whole genome shotgun (WGS) entry which is preliminary data.</text>
</comment>
<evidence type="ECO:0000256" key="2">
    <source>
        <dbReference type="ARBA" id="ARBA00022980"/>
    </source>
</evidence>
<protein>
    <recommendedName>
        <fullName evidence="4">Large ribosomal subunit protein bL17</fullName>
    </recommendedName>
</protein>
<sequence length="116" mass="12983">MRHRKNTKTLGRKKAAREALMRSLAESLVLHGAIQTTLAKAKVLRGVIEPLITKAKNGTLSDRRNIMKVLYTEKAVKKIMDDIGPKYKERAGGYTRIKKMGTRQNDAAPIAKIELV</sequence>
<organism evidence="6 7">
    <name type="scientific">Candidatus Magasanikbacteria bacterium CG10_big_fil_rev_8_21_14_0_10_38_6</name>
    <dbReference type="NCBI Taxonomy" id="1974647"/>
    <lineage>
        <taxon>Bacteria</taxon>
        <taxon>Candidatus Magasanikiibacteriota</taxon>
    </lineage>
</organism>
<dbReference type="EMBL" id="PFBW01000168">
    <property type="protein sequence ID" value="PIR77186.1"/>
    <property type="molecule type" value="Genomic_DNA"/>
</dbReference>
<dbReference type="PANTHER" id="PTHR14413">
    <property type="entry name" value="RIBOSOMAL PROTEIN L17"/>
    <property type="match status" value="1"/>
</dbReference>
<dbReference type="AlphaFoldDB" id="A0A2M6P0D9"/>
<dbReference type="Pfam" id="PF01196">
    <property type="entry name" value="Ribosomal_L17"/>
    <property type="match status" value="1"/>
</dbReference>
<comment type="subunit">
    <text evidence="4">Part of the 50S ribosomal subunit. Contacts protein L32.</text>
</comment>
<dbReference type="NCBIfam" id="TIGR00059">
    <property type="entry name" value="L17"/>
    <property type="match status" value="1"/>
</dbReference>
<evidence type="ECO:0000256" key="1">
    <source>
        <dbReference type="ARBA" id="ARBA00008777"/>
    </source>
</evidence>
<dbReference type="InterPro" id="IPR036373">
    <property type="entry name" value="Ribosomal_bL17_sf"/>
</dbReference>
<accession>A0A2M6P0D9</accession>
<dbReference type="PROSITE" id="PS01167">
    <property type="entry name" value="RIBOSOMAL_L17"/>
    <property type="match status" value="1"/>
</dbReference>
<proteinExistence type="inferred from homology"/>
<dbReference type="GO" id="GO:0006412">
    <property type="term" value="P:translation"/>
    <property type="evidence" value="ECO:0007669"/>
    <property type="project" value="UniProtKB-UniRule"/>
</dbReference>
<dbReference type="Gene3D" id="3.90.1030.10">
    <property type="entry name" value="Ribosomal protein L17"/>
    <property type="match status" value="1"/>
</dbReference>
<evidence type="ECO:0000256" key="3">
    <source>
        <dbReference type="ARBA" id="ARBA00023274"/>
    </source>
</evidence>
<dbReference type="PANTHER" id="PTHR14413:SF16">
    <property type="entry name" value="LARGE RIBOSOMAL SUBUNIT PROTEIN BL17M"/>
    <property type="match status" value="1"/>
</dbReference>
<comment type="similarity">
    <text evidence="1 4 5">Belongs to the bacterial ribosomal protein bL17 family.</text>
</comment>
<evidence type="ECO:0000256" key="4">
    <source>
        <dbReference type="HAMAP-Rule" id="MF_01368"/>
    </source>
</evidence>
<dbReference type="Proteomes" id="UP000228528">
    <property type="component" value="Unassembled WGS sequence"/>
</dbReference>
<dbReference type="InterPro" id="IPR047859">
    <property type="entry name" value="Ribosomal_bL17_CS"/>
</dbReference>
<gene>
    <name evidence="4" type="primary">rplQ</name>
    <name evidence="6" type="ORF">COU30_03835</name>
</gene>
<dbReference type="GO" id="GO:0022625">
    <property type="term" value="C:cytosolic large ribosomal subunit"/>
    <property type="evidence" value="ECO:0007669"/>
    <property type="project" value="TreeGrafter"/>
</dbReference>
<keyword evidence="3 4" id="KW-0687">Ribonucleoprotein</keyword>
<name>A0A2M6P0D9_9BACT</name>
<dbReference type="GO" id="GO:0003735">
    <property type="term" value="F:structural constituent of ribosome"/>
    <property type="evidence" value="ECO:0007669"/>
    <property type="project" value="InterPro"/>
</dbReference>
<evidence type="ECO:0000256" key="5">
    <source>
        <dbReference type="RuleBase" id="RU000660"/>
    </source>
</evidence>
<keyword evidence="2 4" id="KW-0689">Ribosomal protein</keyword>
<reference evidence="7" key="1">
    <citation type="submission" date="2017-09" db="EMBL/GenBank/DDBJ databases">
        <title>Depth-based differentiation of microbial function through sediment-hosted aquifers and enrichment of novel symbionts in the deep terrestrial subsurface.</title>
        <authorList>
            <person name="Probst A.J."/>
            <person name="Ladd B."/>
            <person name="Jarett J.K."/>
            <person name="Geller-Mcgrath D.E."/>
            <person name="Sieber C.M.K."/>
            <person name="Emerson J.B."/>
            <person name="Anantharaman K."/>
            <person name="Thomas B.C."/>
            <person name="Malmstrom R."/>
            <person name="Stieglmeier M."/>
            <person name="Klingl A."/>
            <person name="Woyke T."/>
            <person name="Ryan C.M."/>
            <person name="Banfield J.F."/>
        </authorList>
    </citation>
    <scope>NUCLEOTIDE SEQUENCE [LARGE SCALE GENOMIC DNA]</scope>
</reference>
<evidence type="ECO:0000313" key="7">
    <source>
        <dbReference type="Proteomes" id="UP000228528"/>
    </source>
</evidence>
<dbReference type="HAMAP" id="MF_01368">
    <property type="entry name" value="Ribosomal_bL17"/>
    <property type="match status" value="1"/>
</dbReference>
<dbReference type="InterPro" id="IPR000456">
    <property type="entry name" value="Ribosomal_bL17"/>
</dbReference>
<dbReference type="SUPFAM" id="SSF64263">
    <property type="entry name" value="Prokaryotic ribosomal protein L17"/>
    <property type="match status" value="1"/>
</dbReference>